<evidence type="ECO:0000313" key="2">
    <source>
        <dbReference type="EMBL" id="GJT31178.1"/>
    </source>
</evidence>
<dbReference type="Proteomes" id="UP001151760">
    <property type="component" value="Unassembled WGS sequence"/>
</dbReference>
<feature type="region of interest" description="Disordered" evidence="1">
    <location>
        <begin position="210"/>
        <end position="242"/>
    </location>
</feature>
<evidence type="ECO:0000313" key="3">
    <source>
        <dbReference type="Proteomes" id="UP001151760"/>
    </source>
</evidence>
<gene>
    <name evidence="2" type="ORF">Tco_0911453</name>
</gene>
<feature type="compositionally biased region" description="Basic and acidic residues" evidence="1">
    <location>
        <begin position="227"/>
        <end position="241"/>
    </location>
</feature>
<sequence length="365" mass="42761">MTWFQEDTEIQEDADIQIRTSDDTEVLLEEEEPIELVEDQGSGEKGEKEVTTADIALNTANLPISTASETPMVSTAAERIMYSRRSEEKRKAKGKAIMQESEPPKKIKKKEMMQITQWVAEEERIPQEAKQTDESEKVIDWSDPSVMRYHALQNRLRSVAEVRKNMCTYLKNQGGYKMKDFKGMSYDDIRPIFERVWDQIYSFVPMDSDSKKAEGRRKKSLARKRGRETLSEESSKKHKLEDDAEKEELQVYLSIVSEDEGFDVESLATKYLIVVWETQILANNKYYYQIKRADGSIKHYNLFSAMLYDFDRQDVLELYRLVKGRFQTESPEGYDLLLWGDLKTMMEPNGEDEIWRNQQDWNLIN</sequence>
<reference evidence="2" key="2">
    <citation type="submission" date="2022-01" db="EMBL/GenBank/DDBJ databases">
        <authorList>
            <person name="Yamashiro T."/>
            <person name="Shiraishi A."/>
            <person name="Satake H."/>
            <person name="Nakayama K."/>
        </authorList>
    </citation>
    <scope>NUCLEOTIDE SEQUENCE</scope>
</reference>
<name>A0ABQ5CWU3_9ASTR</name>
<proteinExistence type="predicted"/>
<evidence type="ECO:0000256" key="1">
    <source>
        <dbReference type="SAM" id="MobiDB-lite"/>
    </source>
</evidence>
<protein>
    <submittedName>
        <fullName evidence="2">Uncharacterized protein</fullName>
    </submittedName>
</protein>
<dbReference type="EMBL" id="BQNB010014685">
    <property type="protein sequence ID" value="GJT31178.1"/>
    <property type="molecule type" value="Genomic_DNA"/>
</dbReference>
<accession>A0ABQ5CWU3</accession>
<keyword evidence="3" id="KW-1185">Reference proteome</keyword>
<comment type="caution">
    <text evidence="2">The sequence shown here is derived from an EMBL/GenBank/DDBJ whole genome shotgun (WGS) entry which is preliminary data.</text>
</comment>
<reference evidence="2" key="1">
    <citation type="journal article" date="2022" name="Int. J. Mol. Sci.">
        <title>Draft Genome of Tanacetum Coccineum: Genomic Comparison of Closely Related Tanacetum-Family Plants.</title>
        <authorList>
            <person name="Yamashiro T."/>
            <person name="Shiraishi A."/>
            <person name="Nakayama K."/>
            <person name="Satake H."/>
        </authorList>
    </citation>
    <scope>NUCLEOTIDE SEQUENCE</scope>
</reference>
<feature type="compositionally biased region" description="Basic residues" evidence="1">
    <location>
        <begin position="214"/>
        <end position="226"/>
    </location>
</feature>
<organism evidence="2 3">
    <name type="scientific">Tanacetum coccineum</name>
    <dbReference type="NCBI Taxonomy" id="301880"/>
    <lineage>
        <taxon>Eukaryota</taxon>
        <taxon>Viridiplantae</taxon>
        <taxon>Streptophyta</taxon>
        <taxon>Embryophyta</taxon>
        <taxon>Tracheophyta</taxon>
        <taxon>Spermatophyta</taxon>
        <taxon>Magnoliopsida</taxon>
        <taxon>eudicotyledons</taxon>
        <taxon>Gunneridae</taxon>
        <taxon>Pentapetalae</taxon>
        <taxon>asterids</taxon>
        <taxon>campanulids</taxon>
        <taxon>Asterales</taxon>
        <taxon>Asteraceae</taxon>
        <taxon>Asteroideae</taxon>
        <taxon>Anthemideae</taxon>
        <taxon>Anthemidinae</taxon>
        <taxon>Tanacetum</taxon>
    </lineage>
</organism>